<dbReference type="Gene3D" id="3.40.50.720">
    <property type="entry name" value="NAD(P)-binding Rossmann-like Domain"/>
    <property type="match status" value="1"/>
</dbReference>
<feature type="domain" description="NAD(P)-binding" evidence="1">
    <location>
        <begin position="8"/>
        <end position="194"/>
    </location>
</feature>
<gene>
    <name evidence="2" type="ORF">F1C12_04420</name>
</gene>
<dbReference type="PANTHER" id="PTHR15020:SF50">
    <property type="entry name" value="UPF0659 PROTEIN YMR090W"/>
    <property type="match status" value="1"/>
</dbReference>
<evidence type="ECO:0000313" key="2">
    <source>
        <dbReference type="EMBL" id="QNE34449.1"/>
    </source>
</evidence>
<dbReference type="AlphaFoldDB" id="A0A7G6Y7I4"/>
<protein>
    <submittedName>
        <fullName evidence="2">SDR family oxidoreductase</fullName>
    </submittedName>
</protein>
<dbReference type="InterPro" id="IPR016040">
    <property type="entry name" value="NAD(P)-bd_dom"/>
</dbReference>
<dbReference type="EMBL" id="CP043641">
    <property type="protein sequence ID" value="QNE34449.1"/>
    <property type="molecule type" value="Genomic_DNA"/>
</dbReference>
<sequence length="221" mass="23135">MSRIAIVGAHGKVAQQLMRVLYDRGDEFVGVVRSDEHAEDVYRLGGEGHVLDIEQADSGAIAMAFVGCDAVVFTAGAGAGSGVARKRTVDYAGSVKSAEAAASAGVRRFVQVSAWGVDAPVAEDADPQWRAYVEAKREADEALRASGLDWTILRPGGLTFDEGTGSIQLGESVPRGTIAREDVARLIAVCLADPATIGRTWEVVSGDVPIEEAVHAATTAQ</sequence>
<dbReference type="KEGG" id="lse:F1C12_04420"/>
<reference evidence="3" key="1">
    <citation type="submission" date="2019-09" db="EMBL/GenBank/DDBJ databases">
        <title>Antimicrobial potential of Antarctic Bacteria.</title>
        <authorList>
            <person name="Benaud N."/>
            <person name="Edwards R.J."/>
            <person name="Ferrari B.C."/>
        </authorList>
    </citation>
    <scope>NUCLEOTIDE SEQUENCE [LARGE SCALE GENOMIC DNA]</scope>
    <source>
        <strain evidence="3">INR9</strain>
    </source>
</reference>
<dbReference type="Proteomes" id="UP000515511">
    <property type="component" value="Chromosome"/>
</dbReference>
<proteinExistence type="predicted"/>
<dbReference type="PANTHER" id="PTHR15020">
    <property type="entry name" value="FLAVIN REDUCTASE-RELATED"/>
    <property type="match status" value="1"/>
</dbReference>
<accession>A0A7G6Y7I4</accession>
<evidence type="ECO:0000313" key="3">
    <source>
        <dbReference type="Proteomes" id="UP000515511"/>
    </source>
</evidence>
<dbReference type="RefSeq" id="WP_185277612.1">
    <property type="nucleotide sequence ID" value="NZ_CP043641.1"/>
</dbReference>
<dbReference type="Pfam" id="PF13460">
    <property type="entry name" value="NAD_binding_10"/>
    <property type="match status" value="1"/>
</dbReference>
<evidence type="ECO:0000259" key="1">
    <source>
        <dbReference type="Pfam" id="PF13460"/>
    </source>
</evidence>
<organism evidence="2 3">
    <name type="scientific">Leifsonia shinshuensis</name>
    <dbReference type="NCBI Taxonomy" id="150026"/>
    <lineage>
        <taxon>Bacteria</taxon>
        <taxon>Bacillati</taxon>
        <taxon>Actinomycetota</taxon>
        <taxon>Actinomycetes</taxon>
        <taxon>Micrococcales</taxon>
        <taxon>Microbacteriaceae</taxon>
        <taxon>Leifsonia</taxon>
    </lineage>
</organism>
<dbReference type="CDD" id="cd05243">
    <property type="entry name" value="SDR_a5"/>
    <property type="match status" value="1"/>
</dbReference>
<dbReference type="InterPro" id="IPR036291">
    <property type="entry name" value="NAD(P)-bd_dom_sf"/>
</dbReference>
<dbReference type="SUPFAM" id="SSF51735">
    <property type="entry name" value="NAD(P)-binding Rossmann-fold domains"/>
    <property type="match status" value="1"/>
</dbReference>
<name>A0A7G6Y7I4_9MICO</name>